<evidence type="ECO:0000313" key="7">
    <source>
        <dbReference type="EMBL" id="VEU41830.1"/>
    </source>
</evidence>
<dbReference type="Pfam" id="PF00076">
    <property type="entry name" value="RRM_1"/>
    <property type="match status" value="1"/>
</dbReference>
<evidence type="ECO:0000256" key="5">
    <source>
        <dbReference type="SAM" id="SignalP"/>
    </source>
</evidence>
<evidence type="ECO:0000259" key="6">
    <source>
        <dbReference type="PROSITE" id="PS50102"/>
    </source>
</evidence>
<dbReference type="PANTHER" id="PTHR23236">
    <property type="entry name" value="EUKARYOTIC TRANSLATION INITIATION FACTOR 4B/4H"/>
    <property type="match status" value="1"/>
</dbReference>
<dbReference type="EMBL" id="CAACVS010000388">
    <property type="protein sequence ID" value="VEU41830.1"/>
    <property type="molecule type" value="Genomic_DNA"/>
</dbReference>
<evidence type="ECO:0000256" key="2">
    <source>
        <dbReference type="ARBA" id="ARBA00022884"/>
    </source>
</evidence>
<dbReference type="Proteomes" id="UP000291116">
    <property type="component" value="Unassembled WGS sequence"/>
</dbReference>
<dbReference type="PROSITE" id="PS50102">
    <property type="entry name" value="RRM"/>
    <property type="match status" value="1"/>
</dbReference>
<organism evidence="7 8">
    <name type="scientific">Pseudo-nitzschia multistriata</name>
    <dbReference type="NCBI Taxonomy" id="183589"/>
    <lineage>
        <taxon>Eukaryota</taxon>
        <taxon>Sar</taxon>
        <taxon>Stramenopiles</taxon>
        <taxon>Ochrophyta</taxon>
        <taxon>Bacillariophyta</taxon>
        <taxon>Bacillariophyceae</taxon>
        <taxon>Bacillariophycidae</taxon>
        <taxon>Bacillariales</taxon>
        <taxon>Bacillariaceae</taxon>
        <taxon>Pseudo-nitzschia</taxon>
    </lineage>
</organism>
<dbReference type="PANTHER" id="PTHR23236:SF119">
    <property type="entry name" value="NUCLEAR RNA-BINDING PROTEIN SART-3"/>
    <property type="match status" value="1"/>
</dbReference>
<dbReference type="Gene3D" id="3.30.70.330">
    <property type="match status" value="1"/>
</dbReference>
<evidence type="ECO:0000256" key="3">
    <source>
        <dbReference type="PROSITE-ProRule" id="PRU00176"/>
    </source>
</evidence>
<feature type="compositionally biased region" description="Basic residues" evidence="4">
    <location>
        <begin position="274"/>
        <end position="289"/>
    </location>
</feature>
<proteinExistence type="predicted"/>
<dbReference type="GO" id="GO:0003723">
    <property type="term" value="F:RNA binding"/>
    <property type="evidence" value="ECO:0007669"/>
    <property type="project" value="UniProtKB-UniRule"/>
</dbReference>
<keyword evidence="5" id="KW-0732">Signal</keyword>
<evidence type="ECO:0000313" key="8">
    <source>
        <dbReference type="Proteomes" id="UP000291116"/>
    </source>
</evidence>
<evidence type="ECO:0000256" key="1">
    <source>
        <dbReference type="ARBA" id="ARBA00022737"/>
    </source>
</evidence>
<dbReference type="InterPro" id="IPR035979">
    <property type="entry name" value="RBD_domain_sf"/>
</dbReference>
<feature type="compositionally biased region" description="Acidic residues" evidence="4">
    <location>
        <begin position="240"/>
        <end position="250"/>
    </location>
</feature>
<feature type="compositionally biased region" description="Basic and acidic residues" evidence="4">
    <location>
        <begin position="254"/>
        <end position="273"/>
    </location>
</feature>
<name>A0A448ZIF6_9STRA</name>
<feature type="chain" id="PRO_5019543595" description="RRM domain-containing protein" evidence="5">
    <location>
        <begin position="24"/>
        <end position="289"/>
    </location>
</feature>
<accession>A0A448ZIF6</accession>
<keyword evidence="2 3" id="KW-0694">RNA-binding</keyword>
<dbReference type="AlphaFoldDB" id="A0A448ZIF6"/>
<gene>
    <name evidence="7" type="ORF">PSNMU_V1.4_AUG-EV-PASAV3_0087740</name>
</gene>
<dbReference type="InterPro" id="IPR012677">
    <property type="entry name" value="Nucleotide-bd_a/b_plait_sf"/>
</dbReference>
<protein>
    <recommendedName>
        <fullName evidence="6">RRM domain-containing protein</fullName>
    </recommendedName>
</protein>
<feature type="domain" description="RRM" evidence="6">
    <location>
        <begin position="90"/>
        <end position="173"/>
    </location>
</feature>
<keyword evidence="1" id="KW-0677">Repeat</keyword>
<feature type="signal peptide" evidence="5">
    <location>
        <begin position="1"/>
        <end position="23"/>
    </location>
</feature>
<dbReference type="OrthoDB" id="439808at2759"/>
<evidence type="ECO:0000256" key="4">
    <source>
        <dbReference type="SAM" id="MobiDB-lite"/>
    </source>
</evidence>
<sequence length="289" mass="32735">MTPRRLVAASLLLVSLKTAPLSAWVPMATPNNDFTTTALYAKEQAPPKRRFAQARTTKQPYATDSKLGSMHKERIKTAGRKGTKKFVDPCKVFVGNLPFDVDKNDLAQFVLDTMGQNRMILHSFKVIEDWKTGKSKGYGFIEFTDPIFATVCMDVCDGKMLNGRPVKISQGKKRDKEDQVFVNKKRKKAETDEDKAISSALDEAEDDTEELEIDDDGVAIFDDINDDDIELDAMLFGLDLDDDDEQDDGVFLERGSKYEYDDDENLNREQRRDAARRRKKKKLPSKGFG</sequence>
<dbReference type="SMART" id="SM00360">
    <property type="entry name" value="RRM"/>
    <property type="match status" value="1"/>
</dbReference>
<keyword evidence="8" id="KW-1185">Reference proteome</keyword>
<reference evidence="7 8" key="1">
    <citation type="submission" date="2019-01" db="EMBL/GenBank/DDBJ databases">
        <authorList>
            <person name="Ferrante I. M."/>
        </authorList>
    </citation>
    <scope>NUCLEOTIDE SEQUENCE [LARGE SCALE GENOMIC DNA]</scope>
    <source>
        <strain evidence="7 8">B856</strain>
    </source>
</reference>
<dbReference type="InterPro" id="IPR000504">
    <property type="entry name" value="RRM_dom"/>
</dbReference>
<feature type="region of interest" description="Disordered" evidence="4">
    <location>
        <begin position="240"/>
        <end position="289"/>
    </location>
</feature>
<dbReference type="SUPFAM" id="SSF54928">
    <property type="entry name" value="RNA-binding domain, RBD"/>
    <property type="match status" value="1"/>
</dbReference>